<reference evidence="2" key="1">
    <citation type="submission" date="2024-06" db="EMBL/GenBank/DDBJ databases">
        <authorList>
            <person name="Fan A."/>
            <person name="Zhang F.Y."/>
            <person name="Zhang L."/>
        </authorList>
    </citation>
    <scope>NUCLEOTIDE SEQUENCE</scope>
    <source>
        <strain evidence="2">Y61</strain>
    </source>
</reference>
<dbReference type="SUPFAM" id="SSF55729">
    <property type="entry name" value="Acyl-CoA N-acyltransferases (Nat)"/>
    <property type="match status" value="1"/>
</dbReference>
<gene>
    <name evidence="2" type="ORF">ABNN70_12565</name>
</gene>
<dbReference type="Gene3D" id="3.40.630.30">
    <property type="match status" value="1"/>
</dbReference>
<dbReference type="RefSeq" id="WP_129930722.1">
    <property type="nucleotide sequence ID" value="NZ_CP159510.1"/>
</dbReference>
<dbReference type="PANTHER" id="PTHR43792:SF1">
    <property type="entry name" value="N-ACETYLTRANSFERASE DOMAIN-CONTAINING PROTEIN"/>
    <property type="match status" value="1"/>
</dbReference>
<dbReference type="Pfam" id="PF13302">
    <property type="entry name" value="Acetyltransf_3"/>
    <property type="match status" value="1"/>
</dbReference>
<name>A0AAU8IDV8_9BACL</name>
<protein>
    <submittedName>
        <fullName evidence="2">GNAT family N-acetyltransferase</fullName>
    </submittedName>
</protein>
<dbReference type="AlphaFoldDB" id="A0AAU8IDV8"/>
<dbReference type="InterPro" id="IPR051531">
    <property type="entry name" value="N-acetyltransferase"/>
</dbReference>
<evidence type="ECO:0000313" key="2">
    <source>
        <dbReference type="EMBL" id="XCJ16482.1"/>
    </source>
</evidence>
<evidence type="ECO:0000259" key="1">
    <source>
        <dbReference type="PROSITE" id="PS51186"/>
    </source>
</evidence>
<dbReference type="PROSITE" id="PS51186">
    <property type="entry name" value="GNAT"/>
    <property type="match status" value="1"/>
</dbReference>
<dbReference type="GO" id="GO:0016747">
    <property type="term" value="F:acyltransferase activity, transferring groups other than amino-acyl groups"/>
    <property type="evidence" value="ECO:0007669"/>
    <property type="project" value="InterPro"/>
</dbReference>
<dbReference type="InterPro" id="IPR000182">
    <property type="entry name" value="GNAT_dom"/>
</dbReference>
<dbReference type="PANTHER" id="PTHR43792">
    <property type="entry name" value="GNAT FAMILY, PUTATIVE (AFU_ORTHOLOGUE AFUA_3G00765)-RELATED-RELATED"/>
    <property type="match status" value="1"/>
</dbReference>
<accession>A0AAU8IDV8</accession>
<dbReference type="EMBL" id="CP159510">
    <property type="protein sequence ID" value="XCJ16482.1"/>
    <property type="molecule type" value="Genomic_DNA"/>
</dbReference>
<organism evidence="2">
    <name type="scientific">Sporolactobacillus sp. Y61</name>
    <dbReference type="NCBI Taxonomy" id="3160863"/>
    <lineage>
        <taxon>Bacteria</taxon>
        <taxon>Bacillati</taxon>
        <taxon>Bacillota</taxon>
        <taxon>Bacilli</taxon>
        <taxon>Bacillales</taxon>
        <taxon>Sporolactobacillaceae</taxon>
        <taxon>Sporolactobacillus</taxon>
    </lineage>
</organism>
<dbReference type="InterPro" id="IPR016181">
    <property type="entry name" value="Acyl_CoA_acyltransferase"/>
</dbReference>
<sequence length="204" mass="23995">MSYFLETERLRLRTWESDDILSLKRFLQDKEVMYAYENDFSDEEVQKWLDWNIRSYRKNGYGLWAIELRHSGEIIGECGLTDQAVKGKVYLEIGYHLVKSHWHKGYAIEAARACKYYAFEKLHKEEVVSIVRDTNISSMNVAIRNGMVVATRFVKDAHGVERPHYVFSAKKSADKRWVAAHYLNQDEGRTRMESENKSDGRIIF</sequence>
<proteinExistence type="predicted"/>
<feature type="domain" description="N-acetyltransferase" evidence="1">
    <location>
        <begin position="10"/>
        <end position="174"/>
    </location>
</feature>